<evidence type="ECO:0000256" key="6">
    <source>
        <dbReference type="ARBA" id="ARBA00022500"/>
    </source>
</evidence>
<comment type="subcellular location">
    <subcellularLocation>
        <location evidence="1">Cell membrane</location>
        <topology evidence="1">Peripheral membrane protein</topology>
        <orientation evidence="1">Cytoplasmic side</orientation>
    </subcellularLocation>
</comment>
<dbReference type="GO" id="GO:0009288">
    <property type="term" value="C:bacterial-type flagellum"/>
    <property type="evidence" value="ECO:0007669"/>
    <property type="project" value="InterPro"/>
</dbReference>
<keyword evidence="8" id="KW-0653">Protein transport</keyword>
<dbReference type="GO" id="GO:0044781">
    <property type="term" value="P:bacterial-type flagellum organization"/>
    <property type="evidence" value="ECO:0007669"/>
    <property type="project" value="UniProtKB-KW"/>
</dbReference>
<evidence type="ECO:0000256" key="3">
    <source>
        <dbReference type="ARBA" id="ARBA00020392"/>
    </source>
</evidence>
<feature type="coiled-coil region" evidence="11">
    <location>
        <begin position="72"/>
        <end position="135"/>
    </location>
</feature>
<protein>
    <recommendedName>
        <fullName evidence="3">Flagellar FliJ protein</fullName>
    </recommendedName>
</protein>
<gene>
    <name evidence="12" type="primary">fliJ</name>
    <name evidence="12" type="ORF">PSI9734_01468</name>
</gene>
<dbReference type="NCBIfam" id="TIGR02473">
    <property type="entry name" value="flagell_FliJ"/>
    <property type="match status" value="1"/>
</dbReference>
<dbReference type="GO" id="GO:0003774">
    <property type="term" value="F:cytoskeletal motor activity"/>
    <property type="evidence" value="ECO:0007669"/>
    <property type="project" value="InterPro"/>
</dbReference>
<dbReference type="PANTHER" id="PTHR38786:SF1">
    <property type="entry name" value="FLAGELLAR FLIJ PROTEIN"/>
    <property type="match status" value="1"/>
</dbReference>
<keyword evidence="4" id="KW-0813">Transport</keyword>
<keyword evidence="10" id="KW-1006">Bacterial flagellum protein export</keyword>
<evidence type="ECO:0000313" key="13">
    <source>
        <dbReference type="Proteomes" id="UP000481517"/>
    </source>
</evidence>
<evidence type="ECO:0000256" key="7">
    <source>
        <dbReference type="ARBA" id="ARBA00022795"/>
    </source>
</evidence>
<keyword evidence="11" id="KW-0175">Coiled coil</keyword>
<dbReference type="Pfam" id="PF02050">
    <property type="entry name" value="FliJ"/>
    <property type="match status" value="1"/>
</dbReference>
<keyword evidence="7" id="KW-1005">Bacterial flagellum biogenesis</keyword>
<dbReference type="PIRSF" id="PIRSF019404">
    <property type="entry name" value="FliJ"/>
    <property type="match status" value="1"/>
</dbReference>
<evidence type="ECO:0000256" key="1">
    <source>
        <dbReference type="ARBA" id="ARBA00004413"/>
    </source>
</evidence>
<proteinExistence type="inferred from homology"/>
<sequence length="148" mass="17408">MNNGTLAHLTEQAEQARTQAAKVLADDRNNTQKIEQQLKVLKDYRNEYAQQLQLQLMAGMKPSMLSTYRSFLVSLDNAILQAQQTLAQHQQKVSSSQQTWRDKQQRWQSFDLLQTRQQQQIRQRAERREQNLTDELSMASYLRQQKKA</sequence>
<dbReference type="Gene3D" id="1.10.287.1700">
    <property type="match status" value="1"/>
</dbReference>
<keyword evidence="6" id="KW-0145">Chemotaxis</keyword>
<dbReference type="GO" id="GO:0071973">
    <property type="term" value="P:bacterial-type flagellum-dependent cell motility"/>
    <property type="evidence" value="ECO:0007669"/>
    <property type="project" value="InterPro"/>
</dbReference>
<keyword evidence="5" id="KW-1003">Cell membrane</keyword>
<dbReference type="InterPro" id="IPR052570">
    <property type="entry name" value="FliJ"/>
</dbReference>
<evidence type="ECO:0000256" key="2">
    <source>
        <dbReference type="ARBA" id="ARBA00010004"/>
    </source>
</evidence>
<dbReference type="PANTHER" id="PTHR38786">
    <property type="entry name" value="FLAGELLAR FLIJ PROTEIN"/>
    <property type="match status" value="1"/>
</dbReference>
<dbReference type="InterPro" id="IPR053716">
    <property type="entry name" value="Flag_assembly_chemotaxis_eff"/>
</dbReference>
<accession>A0A6S6WNI6</accession>
<keyword evidence="9" id="KW-0472">Membrane</keyword>
<evidence type="ECO:0000256" key="4">
    <source>
        <dbReference type="ARBA" id="ARBA00022448"/>
    </source>
</evidence>
<dbReference type="PRINTS" id="PR01004">
    <property type="entry name" value="FLGFLIJ"/>
</dbReference>
<keyword evidence="12" id="KW-0969">Cilium</keyword>
<name>A0A6S6WNI6_9GAMM</name>
<organism evidence="12 13">
    <name type="scientific">Pseudidiomarina piscicola</name>
    <dbReference type="NCBI Taxonomy" id="2614830"/>
    <lineage>
        <taxon>Bacteria</taxon>
        <taxon>Pseudomonadati</taxon>
        <taxon>Pseudomonadota</taxon>
        <taxon>Gammaproteobacteria</taxon>
        <taxon>Alteromonadales</taxon>
        <taxon>Idiomarinaceae</taxon>
        <taxon>Pseudidiomarina</taxon>
    </lineage>
</organism>
<evidence type="ECO:0000256" key="10">
    <source>
        <dbReference type="ARBA" id="ARBA00023225"/>
    </source>
</evidence>
<keyword evidence="12" id="KW-0282">Flagellum</keyword>
<dbReference type="AlphaFoldDB" id="A0A6S6WNI6"/>
<dbReference type="InterPro" id="IPR018006">
    <property type="entry name" value="Flag_FliJ_proteobac"/>
</dbReference>
<evidence type="ECO:0000256" key="8">
    <source>
        <dbReference type="ARBA" id="ARBA00022927"/>
    </source>
</evidence>
<evidence type="ECO:0000313" key="12">
    <source>
        <dbReference type="EMBL" id="CAB0151050.1"/>
    </source>
</evidence>
<dbReference type="GO" id="GO:0006935">
    <property type="term" value="P:chemotaxis"/>
    <property type="evidence" value="ECO:0007669"/>
    <property type="project" value="UniProtKB-KW"/>
</dbReference>
<dbReference type="InterPro" id="IPR012823">
    <property type="entry name" value="Flagell_FliJ"/>
</dbReference>
<dbReference type="RefSeq" id="WP_173920455.1">
    <property type="nucleotide sequence ID" value="NZ_CADCXY010000003.1"/>
</dbReference>
<evidence type="ECO:0000256" key="9">
    <source>
        <dbReference type="ARBA" id="ARBA00023136"/>
    </source>
</evidence>
<keyword evidence="13" id="KW-1185">Reference proteome</keyword>
<reference evidence="12 13" key="1">
    <citation type="submission" date="2020-02" db="EMBL/GenBank/DDBJ databases">
        <authorList>
            <person name="Rodrigo-Torres L."/>
            <person name="Arahal R. D."/>
            <person name="Lucena T."/>
        </authorList>
    </citation>
    <scope>NUCLEOTIDE SEQUENCE [LARGE SCALE GENOMIC DNA]</scope>
    <source>
        <strain evidence="12 13">CECT 9734</strain>
    </source>
</reference>
<dbReference type="Proteomes" id="UP000481517">
    <property type="component" value="Unassembled WGS sequence"/>
</dbReference>
<comment type="similarity">
    <text evidence="2">Belongs to the FliJ family.</text>
</comment>
<dbReference type="GO" id="GO:0005886">
    <property type="term" value="C:plasma membrane"/>
    <property type="evidence" value="ECO:0007669"/>
    <property type="project" value="UniProtKB-SubCell"/>
</dbReference>
<keyword evidence="12" id="KW-0966">Cell projection</keyword>
<dbReference type="GO" id="GO:0015031">
    <property type="term" value="P:protein transport"/>
    <property type="evidence" value="ECO:0007669"/>
    <property type="project" value="UniProtKB-KW"/>
</dbReference>
<dbReference type="EMBL" id="CADCXY010000003">
    <property type="protein sequence ID" value="CAB0151050.1"/>
    <property type="molecule type" value="Genomic_DNA"/>
</dbReference>
<evidence type="ECO:0000256" key="11">
    <source>
        <dbReference type="SAM" id="Coils"/>
    </source>
</evidence>
<evidence type="ECO:0000256" key="5">
    <source>
        <dbReference type="ARBA" id="ARBA00022475"/>
    </source>
</evidence>